<evidence type="ECO:0008006" key="3">
    <source>
        <dbReference type="Google" id="ProtNLM"/>
    </source>
</evidence>
<comment type="caution">
    <text evidence="1">The sequence shown here is derived from an EMBL/GenBank/DDBJ whole genome shotgun (WGS) entry which is preliminary data.</text>
</comment>
<dbReference type="RefSeq" id="WP_193753515.1">
    <property type="nucleotide sequence ID" value="NZ_LDQA01000092.1"/>
</dbReference>
<evidence type="ECO:0000313" key="1">
    <source>
        <dbReference type="EMBL" id="KTR02054.1"/>
    </source>
</evidence>
<dbReference type="Proteomes" id="UP000078529">
    <property type="component" value="Unassembled WGS sequence"/>
</dbReference>
<reference evidence="1 2" key="1">
    <citation type="journal article" date="2016" name="Front. Microbiol.">
        <title>Genomic Resource of Rice Seed Associated Bacteria.</title>
        <authorList>
            <person name="Midha S."/>
            <person name="Bansal K."/>
            <person name="Sharma S."/>
            <person name="Kumar N."/>
            <person name="Patil P.P."/>
            <person name="Chaudhry V."/>
            <person name="Patil P.B."/>
        </authorList>
    </citation>
    <scope>NUCLEOTIDE SEQUENCE [LARGE SCALE GENOMIC DNA]</scope>
    <source>
        <strain evidence="1 2">NS365</strain>
    </source>
</reference>
<keyword evidence="2" id="KW-1185">Reference proteome</keyword>
<name>A0A175RGF6_9HYPH</name>
<sequence>SGTGSIGLDAGREVFVQSVSTGGQGGIGIVSRTADVHVIRSLHTAAGPINVVAGQSVSLDGTAVVRSVSGDVALTATYQDFVQHAGSLIDSGFGRVRIHAGFDAQIGVVRSSNLSRFRITATAGNHLNDGGNSHRNVLDAQLNSRLDQLNQASLSRLSILAGFPSPLESLKKRNEAVVSIDSAPITEAKIDANGAIVLSGAD</sequence>
<feature type="non-terminal residue" evidence="1">
    <location>
        <position position="1"/>
    </location>
</feature>
<dbReference type="AlphaFoldDB" id="A0A175RGF6"/>
<gene>
    <name evidence="1" type="ORF">NS365_22595</name>
</gene>
<evidence type="ECO:0000313" key="2">
    <source>
        <dbReference type="Proteomes" id="UP000078529"/>
    </source>
</evidence>
<accession>A0A175RGF6</accession>
<organism evidence="1 2">
    <name type="scientific">Aureimonas ureilytica</name>
    <dbReference type="NCBI Taxonomy" id="401562"/>
    <lineage>
        <taxon>Bacteria</taxon>
        <taxon>Pseudomonadati</taxon>
        <taxon>Pseudomonadota</taxon>
        <taxon>Alphaproteobacteria</taxon>
        <taxon>Hyphomicrobiales</taxon>
        <taxon>Aurantimonadaceae</taxon>
        <taxon>Aureimonas</taxon>
    </lineage>
</organism>
<dbReference type="PATRIC" id="fig|401562.4.peg.4972"/>
<proteinExistence type="predicted"/>
<dbReference type="EMBL" id="LDQA01000092">
    <property type="protein sequence ID" value="KTR02054.1"/>
    <property type="molecule type" value="Genomic_DNA"/>
</dbReference>
<protein>
    <recommendedName>
        <fullName evidence="3">Filamentous haemagglutinin FhaB/tRNA nuclease CdiA-like TPS domain-containing protein</fullName>
    </recommendedName>
</protein>